<dbReference type="HOGENOM" id="CLU_392166_0_0_10"/>
<dbReference type="Pfam" id="PF18911">
    <property type="entry name" value="PKD_4"/>
    <property type="match status" value="1"/>
</dbReference>
<keyword evidence="3" id="KW-1185">Reference proteome</keyword>
<dbReference type="Pfam" id="PF13573">
    <property type="entry name" value="SprB"/>
    <property type="match status" value="3"/>
</dbReference>
<name>A3HV95_9BACT</name>
<gene>
    <name evidence="2" type="ORF">ALPR1_02460</name>
</gene>
<evidence type="ECO:0000313" key="3">
    <source>
        <dbReference type="Proteomes" id="UP000003919"/>
    </source>
</evidence>
<protein>
    <submittedName>
        <fullName evidence="2">PKD domain protein</fullName>
    </submittedName>
</protein>
<dbReference type="OrthoDB" id="7794186at2"/>
<sequence>MKKAFLFYGLMVFLPLLVNGSVLPLNANSFFTSPNLENTPGLGSEVIQVDVSGKLALCSHSEKGHIILTVSGGVAPYTYKWNTLETTKDRTNLYAGTYTVDITDAEGTVHTERIVVQPPFPLILDPIEVENASCGSGANGKAKVSVKIGRGEPYTIKWSNGITDQWEVDQLQPGTYSVTVGDKYNCDVTVSFEVKSESEGITVSEDIQNETCTETGNGSINLSVSGGQAPYTYSWSNGSTQPNLSNLKAGSYTVIVKDQTGCSYTASYEVTSPVSFSLSENVENPSCLGNADGKIDVAVVGGSAPFTYQWNNGQGGPSLYGLEAGVYSVLVSDASGCTVSKEFNLTNNSQLNLKLVEKQDVSCEGDDSGKIFLEVSGASGEVEVLWSDGVKGLLTRENLAPGAYSVTATEIGGCEVSNSFEIKAAGSMNARIESMLDVDCDQGSITGVAWVSIQGGVEPYSIEWNTGDTDLREVQFFQSKTLQVKISDATGCSVVSEAKVDYPSFSTQEGRLNFQFRKLEITNEPEVKVDEQVLFESEIPEEFIAWEWHFGDGQKSTDKDPVHVFEKAGAFEVTLTAYDLYGCSSVEKNTVQVTQPEEMVVIPNAFSPNGDGLNDTFIPKMKAVTNFSMEVFNTWGEKMYATTSLESKGWDGTYKGQALPAGNYLYKITYTSATGENLSLTGGITLIR</sequence>
<dbReference type="InterPro" id="IPR013783">
    <property type="entry name" value="Ig-like_fold"/>
</dbReference>
<dbReference type="Gene3D" id="2.60.40.740">
    <property type="match status" value="4"/>
</dbReference>
<reference evidence="2 3" key="1">
    <citation type="journal article" date="2011" name="J. Bacteriol.">
        <title>Complete genome sequence of Algoriphagus sp. PR1, bacterial prey of a colony-forming choanoflagellate.</title>
        <authorList>
            <person name="Alegado R.A."/>
            <person name="Ferriera S."/>
            <person name="Nusbaum C."/>
            <person name="Young S.K."/>
            <person name="Zeng Q."/>
            <person name="Imamovic A."/>
            <person name="Fairclough S.R."/>
            <person name="King N."/>
        </authorList>
    </citation>
    <scope>NUCLEOTIDE SEQUENCE [LARGE SCALE GENOMIC DNA]</scope>
    <source>
        <strain evidence="2 3">PR1</strain>
    </source>
</reference>
<dbReference type="EMBL" id="AAXU02000001">
    <property type="protein sequence ID" value="EAZ82067.1"/>
    <property type="molecule type" value="Genomic_DNA"/>
</dbReference>
<dbReference type="AlphaFoldDB" id="A3HV95"/>
<comment type="caution">
    <text evidence="2">The sequence shown here is derived from an EMBL/GenBank/DDBJ whole genome shotgun (WGS) entry which is preliminary data.</text>
</comment>
<dbReference type="Pfam" id="PF13585">
    <property type="entry name" value="CHU_C"/>
    <property type="match status" value="1"/>
</dbReference>
<dbReference type="STRING" id="388413.ALPR1_02460"/>
<evidence type="ECO:0000259" key="1">
    <source>
        <dbReference type="PROSITE" id="PS50093"/>
    </source>
</evidence>
<feature type="domain" description="PKD" evidence="1">
    <location>
        <begin position="529"/>
        <end position="600"/>
    </location>
</feature>
<dbReference type="eggNOG" id="COG3291">
    <property type="taxonomic scope" value="Bacteria"/>
</dbReference>
<dbReference type="CDD" id="cd00146">
    <property type="entry name" value="PKD"/>
    <property type="match status" value="1"/>
</dbReference>
<dbReference type="InterPro" id="IPR025667">
    <property type="entry name" value="SprB_repeat"/>
</dbReference>
<proteinExistence type="predicted"/>
<dbReference type="SUPFAM" id="SSF49299">
    <property type="entry name" value="PKD domain"/>
    <property type="match status" value="1"/>
</dbReference>
<organism evidence="2 3">
    <name type="scientific">Algoriphagus machipongonensis</name>
    <dbReference type="NCBI Taxonomy" id="388413"/>
    <lineage>
        <taxon>Bacteria</taxon>
        <taxon>Pseudomonadati</taxon>
        <taxon>Bacteroidota</taxon>
        <taxon>Cytophagia</taxon>
        <taxon>Cytophagales</taxon>
        <taxon>Cyclobacteriaceae</taxon>
        <taxon>Algoriphagus</taxon>
    </lineage>
</organism>
<dbReference type="Proteomes" id="UP000003919">
    <property type="component" value="Unassembled WGS sequence"/>
</dbReference>
<evidence type="ECO:0000313" key="2">
    <source>
        <dbReference type="EMBL" id="EAZ82067.1"/>
    </source>
</evidence>
<dbReference type="InterPro" id="IPR000601">
    <property type="entry name" value="PKD_dom"/>
</dbReference>
<dbReference type="SMART" id="SM00089">
    <property type="entry name" value="PKD"/>
    <property type="match status" value="1"/>
</dbReference>
<dbReference type="Gene3D" id="2.60.40.10">
    <property type="entry name" value="Immunoglobulins"/>
    <property type="match status" value="1"/>
</dbReference>
<dbReference type="InterPro" id="IPR026341">
    <property type="entry name" value="T9SS_type_B"/>
</dbReference>
<dbReference type="PROSITE" id="PS50093">
    <property type="entry name" value="PKD"/>
    <property type="match status" value="1"/>
</dbReference>
<dbReference type="RefSeq" id="WP_008198146.1">
    <property type="nucleotide sequence ID" value="NZ_CM001023.1"/>
</dbReference>
<dbReference type="InterPro" id="IPR022409">
    <property type="entry name" value="PKD/Chitinase_dom"/>
</dbReference>
<accession>A3HV95</accession>
<dbReference type="NCBIfam" id="TIGR04131">
    <property type="entry name" value="Bac_Flav_CTERM"/>
    <property type="match status" value="1"/>
</dbReference>
<dbReference type="InterPro" id="IPR035986">
    <property type="entry name" value="PKD_dom_sf"/>
</dbReference>